<feature type="compositionally biased region" description="Polar residues" evidence="1">
    <location>
        <begin position="209"/>
        <end position="221"/>
    </location>
</feature>
<feature type="compositionally biased region" description="Basic and acidic residues" evidence="1">
    <location>
        <begin position="681"/>
        <end position="691"/>
    </location>
</feature>
<feature type="compositionally biased region" description="Low complexity" evidence="1">
    <location>
        <begin position="512"/>
        <end position="523"/>
    </location>
</feature>
<name>A0A316VYW8_9BASI</name>
<feature type="region of interest" description="Disordered" evidence="1">
    <location>
        <begin position="636"/>
        <end position="719"/>
    </location>
</feature>
<feature type="compositionally biased region" description="Low complexity" evidence="1">
    <location>
        <begin position="447"/>
        <end position="457"/>
    </location>
</feature>
<feature type="compositionally biased region" description="Polar residues" evidence="1">
    <location>
        <begin position="487"/>
        <end position="511"/>
    </location>
</feature>
<feature type="region of interest" description="Disordered" evidence="1">
    <location>
        <begin position="1066"/>
        <end position="1151"/>
    </location>
</feature>
<feature type="compositionally biased region" description="Low complexity" evidence="1">
    <location>
        <begin position="404"/>
        <end position="426"/>
    </location>
</feature>
<evidence type="ECO:0000313" key="2">
    <source>
        <dbReference type="EMBL" id="PWN42857.1"/>
    </source>
</evidence>
<organism evidence="2 3">
    <name type="scientific">Ceraceosorus guamensis</name>
    <dbReference type="NCBI Taxonomy" id="1522189"/>
    <lineage>
        <taxon>Eukaryota</taxon>
        <taxon>Fungi</taxon>
        <taxon>Dikarya</taxon>
        <taxon>Basidiomycota</taxon>
        <taxon>Ustilaginomycotina</taxon>
        <taxon>Exobasidiomycetes</taxon>
        <taxon>Ceraceosorales</taxon>
        <taxon>Ceraceosoraceae</taxon>
        <taxon>Ceraceosorus</taxon>
    </lineage>
</organism>
<feature type="compositionally biased region" description="Low complexity" evidence="1">
    <location>
        <begin position="66"/>
        <end position="113"/>
    </location>
</feature>
<feature type="compositionally biased region" description="Low complexity" evidence="1">
    <location>
        <begin position="176"/>
        <end position="194"/>
    </location>
</feature>
<evidence type="ECO:0000256" key="1">
    <source>
        <dbReference type="SAM" id="MobiDB-lite"/>
    </source>
</evidence>
<dbReference type="InParanoid" id="A0A316VYW8"/>
<proteinExistence type="predicted"/>
<dbReference type="STRING" id="1522189.A0A316VYW8"/>
<reference evidence="2 3" key="1">
    <citation type="journal article" date="2018" name="Mol. Biol. Evol.">
        <title>Broad Genomic Sampling Reveals a Smut Pathogenic Ancestry of the Fungal Clade Ustilaginomycotina.</title>
        <authorList>
            <person name="Kijpornyongpan T."/>
            <person name="Mondo S.J."/>
            <person name="Barry K."/>
            <person name="Sandor L."/>
            <person name="Lee J."/>
            <person name="Lipzen A."/>
            <person name="Pangilinan J."/>
            <person name="LaButti K."/>
            <person name="Hainaut M."/>
            <person name="Henrissat B."/>
            <person name="Grigoriev I.V."/>
            <person name="Spatafora J.W."/>
            <person name="Aime M.C."/>
        </authorList>
    </citation>
    <scope>NUCLEOTIDE SEQUENCE [LARGE SCALE GENOMIC DNA]</scope>
    <source>
        <strain evidence="2 3">MCA 4658</strain>
    </source>
</reference>
<feature type="compositionally biased region" description="Low complexity" evidence="1">
    <location>
        <begin position="275"/>
        <end position="304"/>
    </location>
</feature>
<feature type="compositionally biased region" description="Basic and acidic residues" evidence="1">
    <location>
        <begin position="1066"/>
        <end position="1101"/>
    </location>
</feature>
<feature type="compositionally biased region" description="Basic and acidic residues" evidence="1">
    <location>
        <begin position="1135"/>
        <end position="1145"/>
    </location>
</feature>
<gene>
    <name evidence="2" type="ORF">IE81DRAFT_110475</name>
</gene>
<feature type="compositionally biased region" description="Polar residues" evidence="1">
    <location>
        <begin position="458"/>
        <end position="469"/>
    </location>
</feature>
<dbReference type="EMBL" id="KZ819375">
    <property type="protein sequence ID" value="PWN42857.1"/>
    <property type="molecule type" value="Genomic_DNA"/>
</dbReference>
<feature type="compositionally biased region" description="Low complexity" evidence="1">
    <location>
        <begin position="1"/>
        <end position="25"/>
    </location>
</feature>
<dbReference type="OrthoDB" id="431557at2759"/>
<feature type="compositionally biased region" description="Low complexity" evidence="1">
    <location>
        <begin position="320"/>
        <end position="335"/>
    </location>
</feature>
<keyword evidence="3" id="KW-1185">Reference proteome</keyword>
<accession>A0A316VYW8</accession>
<feature type="compositionally biased region" description="Low complexity" evidence="1">
    <location>
        <begin position="122"/>
        <end position="168"/>
    </location>
</feature>
<dbReference type="Proteomes" id="UP000245783">
    <property type="component" value="Unassembled WGS sequence"/>
</dbReference>
<dbReference type="RefSeq" id="XP_025370017.1">
    <property type="nucleotide sequence ID" value="XM_025510081.1"/>
</dbReference>
<feature type="region of interest" description="Disordered" evidence="1">
    <location>
        <begin position="1163"/>
        <end position="1203"/>
    </location>
</feature>
<feature type="compositionally biased region" description="Low complexity" evidence="1">
    <location>
        <begin position="1106"/>
        <end position="1118"/>
    </location>
</feature>
<feature type="region of interest" description="Disordered" evidence="1">
    <location>
        <begin position="1"/>
        <end position="534"/>
    </location>
</feature>
<feature type="region of interest" description="Disordered" evidence="1">
    <location>
        <begin position="561"/>
        <end position="622"/>
    </location>
</feature>
<feature type="compositionally biased region" description="Low complexity" evidence="1">
    <location>
        <begin position="36"/>
        <end position="54"/>
    </location>
</feature>
<evidence type="ECO:0000313" key="3">
    <source>
        <dbReference type="Proteomes" id="UP000245783"/>
    </source>
</evidence>
<feature type="compositionally biased region" description="Acidic residues" evidence="1">
    <location>
        <begin position="566"/>
        <end position="579"/>
    </location>
</feature>
<protein>
    <submittedName>
        <fullName evidence="2">Uncharacterized protein</fullName>
    </submittedName>
</protein>
<dbReference type="GeneID" id="37031951"/>
<sequence>MKRPYATYTGTAGTPTQGAAPQGTASPYANYGYGGPQQHHQQQQQQPAAASPAHNAGGESGLTKEQQQAQWHAQWQQYYAQQAAAAAATPTPTTPAQSPQQPQQSQYGGYPQQPQRPPPQPAQAAYSTAYPQQPQQQSYQPTAQQATYSQPAAPAWQNQQQPPQQGPAYPQPSPQPQHQTAFASNTPQGQYTGGPPQGPNQSGYYGQYPASQNTGVPQQQHGGPAPVQAGPPSKRQRYGDSVLQPGNVQPAPGYGQPTLPPAQGWQQQGFGGPQQGQSGPAPFAAPQQQQQQQQYMPQQPNGWQGARSHQQPPGPNSVLPVGQQGPPQGYGQVPTGPGGMQNHLNFGPAGNVGNSTPNHHASARNASGPRLGPQQSRPPIASLPRPPAPVGKGPQALQHGNRFGASAGAAAGVVPSAGDRSGFSSGSRGGNQPARLRPSGSGGQRGGPAAPQAGPSGNNNQRGFSSQNMMAPASGVQRKFGERNAAQVASNVPTRNQNGRPSQVSTFESTRAAQIAPAIAGQPSSAADHSVPGGSKRTFTDFRIKGLDIPALAWGWKITSEKNGDDVEDSSEEEEEDNAAEAGAKNHDNDDDDAMSIADSIDPAKERKTRPPSGPANGGLRGDVCRMRVNFAAVAHQPPVNAPAGPRAKLKADKPATGSPAIDAQDGDNTAPPSDAGDASEATKEVSKDGEASSTESSIVVEPAWTPFSKGPPQSSTNRISISYAGTLRRITIDAEIVKELRVFRAENRAEIIVDITTASDARDSNLNRKGKEWVIARGILLETRDTETDSFGVTSRRQLEHAWANKTNEEPVISKMKTKTKNAAGDTDAAQVESSEEKLAPVAGPFNELPPLFRLLEEHNVPDDDGAPEARGASQLIINVQLDRPTTLEDKWLRSGDVGEWLSALPAFSTRVSESVWQKKIHVADPDPLPTVSQVCQDWTNKSSIGTPRERRRFIADQLQGGEAMHEIVAQIMRNPNNPALAKHEVAPPLLGTFDKTAFSANQNHLALAALRLLDLIQEYGAASGTSGELILTHLNDLIMALPTAVIFKALDALWKEAHEKQRIADAERKQAQKQAEKKAKKDKQHTQGKSDEAKVEQRTDAPSSKEQSSSQSQTASPGRMGLVKGETQGGEGQRGEAEAKIETDSGVEPLVKVETELELPDWSGSAVGVEETSTTLPPGHVVDIDSAIEGSGSGTQPKDPLEQLVDDALALDSVKQEADATALPISSLDTEMVGENGAQLEGATLPPGTASDNLVDQIADMRSEEELLTSDGARVHEVVAQPGTSVAESSKLPVDD</sequence>